<evidence type="ECO:0000313" key="1">
    <source>
        <dbReference type="EMBL" id="KAF0723974.1"/>
    </source>
</evidence>
<dbReference type="InterPro" id="IPR030791">
    <property type="entry name" value="Rotatin"/>
</dbReference>
<sequence length="1310" mass="148528">MRVYLPLTLLIEKSCYLLWQHVLELMENWRPLVQAINDNDIDESRIQDAINVMNILHHIDEHVVILKAVAKIIPEASTVQANQLIMKFLEWPGTIHFDFLDEALRQGRTSIDASVALVVCRRLAHYCSLSALWRILHSILPNLEPSSLPFLQHWAYSNIPSSIEHQELQSKLAARLNSMNLDPCENLISMARCLLHTSQYIRRSASVGLLSSLVDDETFPEQRDWVLHVNSTDNDPFENIEEAILQHTMQFKLPHKTNLPKKNLSSVISSFQKYNTILSSATLEWKIKETVIEQAMEAFGNPCEEVITGLIASGELWNLTNCIFSLLADSDVKHHFIPLLLLRDIVISVPKARDIIRNNHYMLHCVMPFIFAENLDLRACSYIIVLFLTCSSEVWGKLEGNKIPSMIQSTFGLHSKHWSKFGVRSYDFPINNPDFDGPPITQARQLNCNIPADYISEAISRVNNAASHREYLNNIFRLIWLSQLDLPLVGAEISMQLHTKSSFLRFLHTAPSSWRDEIALVSVFDLLTVVIPTLELSDLIYIMLAVKSLSNSLLKGLSKSQGGRLERKVLNVLLALSERQGMAEYVSAFLLEEQLHETLHMQYVNGSDHVSQALVLHLVQNLVSKDSSLAHWFSHELFDSLVQVVGEYRSSDSFKDKNIISQALKTLVLIFNHFSSVPKAEVPTRFIFDRDSRIRALGYASLPANDKNLIDVAKDTLLNRSECAAVRIKAARYLMHLSSVEPEYILKLQTIFQDNFLTPGLILACLNLFLRFSRKEIEVGKFAPIEFHKNLQREICRQATGLKTSEKDDSKASSTFQNIWDHAHRISAMECSRRIFSIQKTNDKFDVRLIRALNDIFSLDCDLSIVAYAELLGAGLEYLGRMMNKCTLDDLGCETLVKKIKIMVDSDETIVPACHFLHLISQHKTWNSLLGNDVGITICDQLLTNVIKSISTQTLPHIAWALQSILECNAAFVALAIERKFIEHCLDRLVGHLANQVDELVLYLRLLKAILCNNNDAQLKAMELHLPNRFASMWPHISNPVVLKEWLEVLCNFTFNNLTTKQALIGSNNQTSCFQNILKHASSLKQHSSLAFTVLKSIVLSGDCVQATIRYGYVSKFMGLLASQLYKRRRGKAQAPIIPYVLDVLVNISFSAEGRAEICQNESLRDILQDLFDTPGLERLATLFCRNLSFATIAKTQLAQWKAVMQTLLSLLAHDDKFICNYASTAIWSILYNNQRVTSSVLTELNSFAKIQQAREFYTQALNSSSLHESDQILLQEALENLEHIQKLIQHSNDNAKDARMSMTSISLGI</sequence>
<dbReference type="PANTHER" id="PTHR31691:SF1">
    <property type="entry name" value="ROTATIN"/>
    <property type="match status" value="1"/>
</dbReference>
<keyword evidence="2" id="KW-1185">Reference proteome</keyword>
<accession>A0A6G0WA20</accession>
<dbReference type="GO" id="GO:0005814">
    <property type="term" value="C:centriole"/>
    <property type="evidence" value="ECO:0007669"/>
    <property type="project" value="TreeGrafter"/>
</dbReference>
<organism evidence="1 2">
    <name type="scientific">Aphanomyces euteiches</name>
    <dbReference type="NCBI Taxonomy" id="100861"/>
    <lineage>
        <taxon>Eukaryota</taxon>
        <taxon>Sar</taxon>
        <taxon>Stramenopiles</taxon>
        <taxon>Oomycota</taxon>
        <taxon>Saprolegniomycetes</taxon>
        <taxon>Saprolegniales</taxon>
        <taxon>Verrucalvaceae</taxon>
        <taxon>Aphanomyces</taxon>
    </lineage>
</organism>
<dbReference type="GO" id="GO:0036064">
    <property type="term" value="C:ciliary basal body"/>
    <property type="evidence" value="ECO:0007669"/>
    <property type="project" value="InterPro"/>
</dbReference>
<dbReference type="GO" id="GO:0010457">
    <property type="term" value="P:centriole-centriole cohesion"/>
    <property type="evidence" value="ECO:0007669"/>
    <property type="project" value="TreeGrafter"/>
</dbReference>
<dbReference type="InterPro" id="IPR011989">
    <property type="entry name" value="ARM-like"/>
</dbReference>
<reference evidence="1 2" key="1">
    <citation type="submission" date="2019-07" db="EMBL/GenBank/DDBJ databases">
        <title>Genomics analysis of Aphanomyces spp. identifies a new class of oomycete effector associated with host adaptation.</title>
        <authorList>
            <person name="Gaulin E."/>
        </authorList>
    </citation>
    <scope>NUCLEOTIDE SEQUENCE [LARGE SCALE GENOMIC DNA]</scope>
    <source>
        <strain evidence="1 2">ATCC 201684</strain>
    </source>
</reference>
<dbReference type="PANTHER" id="PTHR31691">
    <property type="entry name" value="ROTATIN"/>
    <property type="match status" value="1"/>
</dbReference>
<dbReference type="GO" id="GO:0007099">
    <property type="term" value="P:centriole replication"/>
    <property type="evidence" value="ECO:0007669"/>
    <property type="project" value="TreeGrafter"/>
</dbReference>
<dbReference type="Proteomes" id="UP000481153">
    <property type="component" value="Unassembled WGS sequence"/>
</dbReference>
<dbReference type="Gene3D" id="1.25.10.10">
    <property type="entry name" value="Leucine-rich Repeat Variant"/>
    <property type="match status" value="2"/>
</dbReference>
<evidence type="ECO:0000313" key="2">
    <source>
        <dbReference type="Proteomes" id="UP000481153"/>
    </source>
</evidence>
<dbReference type="GO" id="GO:0005813">
    <property type="term" value="C:centrosome"/>
    <property type="evidence" value="ECO:0007669"/>
    <property type="project" value="InterPro"/>
</dbReference>
<gene>
    <name evidence="1" type="ORF">Ae201684_017247</name>
</gene>
<proteinExistence type="predicted"/>
<dbReference type="GO" id="GO:0032053">
    <property type="term" value="P:ciliary basal body organization"/>
    <property type="evidence" value="ECO:0007669"/>
    <property type="project" value="TreeGrafter"/>
</dbReference>
<dbReference type="SUPFAM" id="SSF48371">
    <property type="entry name" value="ARM repeat"/>
    <property type="match status" value="2"/>
</dbReference>
<dbReference type="EMBL" id="VJMJ01000290">
    <property type="protein sequence ID" value="KAF0723974.1"/>
    <property type="molecule type" value="Genomic_DNA"/>
</dbReference>
<dbReference type="InterPro" id="IPR016024">
    <property type="entry name" value="ARM-type_fold"/>
</dbReference>
<comment type="caution">
    <text evidence="1">The sequence shown here is derived from an EMBL/GenBank/DDBJ whole genome shotgun (WGS) entry which is preliminary data.</text>
</comment>
<protein>
    <submittedName>
        <fullName evidence="1">Uncharacterized protein</fullName>
    </submittedName>
</protein>
<name>A0A6G0WA20_9STRA</name>